<gene>
    <name evidence="8" type="ORF">KILIM_037_00120</name>
</gene>
<keyword evidence="3 5" id="KW-1133">Transmembrane helix</keyword>
<evidence type="ECO:0000256" key="5">
    <source>
        <dbReference type="SAM" id="Phobius"/>
    </source>
</evidence>
<dbReference type="PANTHER" id="PTHR43394">
    <property type="entry name" value="ATP-DEPENDENT PERMEASE MDL1, MITOCHONDRIAL"/>
    <property type="match status" value="1"/>
</dbReference>
<dbReference type="STRING" id="1184609.KILIM_037_00120"/>
<dbReference type="InterPro" id="IPR027417">
    <property type="entry name" value="P-loop_NTPase"/>
</dbReference>
<evidence type="ECO:0000256" key="3">
    <source>
        <dbReference type="ARBA" id="ARBA00022989"/>
    </source>
</evidence>
<dbReference type="RefSeq" id="WP_006592925.1">
    <property type="nucleotide sequence ID" value="NZ_BAHD01000037.1"/>
</dbReference>
<dbReference type="OrthoDB" id="4966664at2"/>
<dbReference type="AlphaFoldDB" id="K6VJK1"/>
<dbReference type="GO" id="GO:0016887">
    <property type="term" value="F:ATP hydrolysis activity"/>
    <property type="evidence" value="ECO:0007669"/>
    <property type="project" value="InterPro"/>
</dbReference>
<proteinExistence type="predicted"/>
<dbReference type="SUPFAM" id="SSF52540">
    <property type="entry name" value="P-loop containing nucleoside triphosphate hydrolases"/>
    <property type="match status" value="1"/>
</dbReference>
<dbReference type="Gene3D" id="3.40.50.300">
    <property type="entry name" value="P-loop containing nucleotide triphosphate hydrolases"/>
    <property type="match status" value="1"/>
</dbReference>
<accession>K6VJK1</accession>
<feature type="domain" description="ABC transmembrane type-1" evidence="7">
    <location>
        <begin position="40"/>
        <end position="321"/>
    </location>
</feature>
<dbReference type="GO" id="GO:0005524">
    <property type="term" value="F:ATP binding"/>
    <property type="evidence" value="ECO:0007669"/>
    <property type="project" value="UniProtKB-KW"/>
</dbReference>
<dbReference type="Proteomes" id="UP000008366">
    <property type="component" value="Unassembled WGS sequence"/>
</dbReference>
<evidence type="ECO:0000313" key="8">
    <source>
        <dbReference type="EMBL" id="GAB96393.1"/>
    </source>
</evidence>
<comment type="caution">
    <text evidence="8">The sequence shown here is derived from an EMBL/GenBank/DDBJ whole genome shotgun (WGS) entry which is preliminary data.</text>
</comment>
<feature type="domain" description="ABC transporter" evidence="6">
    <location>
        <begin position="333"/>
        <end position="615"/>
    </location>
</feature>
<dbReference type="InterPro" id="IPR017871">
    <property type="entry name" value="ABC_transporter-like_CS"/>
</dbReference>
<evidence type="ECO:0000259" key="7">
    <source>
        <dbReference type="PROSITE" id="PS50929"/>
    </source>
</evidence>
<dbReference type="GO" id="GO:0005886">
    <property type="term" value="C:plasma membrane"/>
    <property type="evidence" value="ECO:0007669"/>
    <property type="project" value="UniProtKB-SubCell"/>
</dbReference>
<dbReference type="EMBL" id="BAHD01000037">
    <property type="protein sequence ID" value="GAB96393.1"/>
    <property type="molecule type" value="Genomic_DNA"/>
</dbReference>
<evidence type="ECO:0000313" key="9">
    <source>
        <dbReference type="Proteomes" id="UP000008366"/>
    </source>
</evidence>
<keyword evidence="4 5" id="KW-0472">Membrane</keyword>
<feature type="transmembrane region" description="Helical" evidence="5">
    <location>
        <begin position="80"/>
        <end position="102"/>
    </location>
</feature>
<dbReference type="GO" id="GO:0015421">
    <property type="term" value="F:ABC-type oligopeptide transporter activity"/>
    <property type="evidence" value="ECO:0007669"/>
    <property type="project" value="TreeGrafter"/>
</dbReference>
<feature type="transmembrane region" description="Helical" evidence="5">
    <location>
        <begin position="288"/>
        <end position="306"/>
    </location>
</feature>
<dbReference type="PANTHER" id="PTHR43394:SF1">
    <property type="entry name" value="ATP-BINDING CASSETTE SUB-FAMILY B MEMBER 10, MITOCHONDRIAL"/>
    <property type="match status" value="1"/>
</dbReference>
<feature type="transmembrane region" description="Helical" evidence="5">
    <location>
        <begin position="264"/>
        <end position="282"/>
    </location>
</feature>
<keyword evidence="8" id="KW-0547">Nucleotide-binding</keyword>
<feature type="transmembrane region" description="Helical" evidence="5">
    <location>
        <begin position="177"/>
        <end position="197"/>
    </location>
</feature>
<dbReference type="SUPFAM" id="SSF90123">
    <property type="entry name" value="ABC transporter transmembrane region"/>
    <property type="match status" value="1"/>
</dbReference>
<keyword evidence="9" id="KW-1185">Reference proteome</keyword>
<evidence type="ECO:0000256" key="2">
    <source>
        <dbReference type="ARBA" id="ARBA00022692"/>
    </source>
</evidence>
<dbReference type="PROSITE" id="PS50893">
    <property type="entry name" value="ABC_TRANSPORTER_2"/>
    <property type="match status" value="1"/>
</dbReference>
<protein>
    <submittedName>
        <fullName evidence="8">Putative ABC transporter permease/ATP-binding protein</fullName>
    </submittedName>
</protein>
<evidence type="ECO:0000259" key="6">
    <source>
        <dbReference type="PROSITE" id="PS50893"/>
    </source>
</evidence>
<dbReference type="InterPro" id="IPR011527">
    <property type="entry name" value="ABC1_TM_dom"/>
</dbReference>
<dbReference type="InterPro" id="IPR036640">
    <property type="entry name" value="ABC1_TM_sf"/>
</dbReference>
<dbReference type="eggNOG" id="COG1132">
    <property type="taxonomic scope" value="Bacteria"/>
</dbReference>
<keyword evidence="8" id="KW-0067">ATP-binding</keyword>
<reference evidence="8 9" key="1">
    <citation type="submission" date="2012-08" db="EMBL/GenBank/DDBJ databases">
        <title>Whole genome shotgun sequence of Kineosphaera limosa NBRC 100340.</title>
        <authorList>
            <person name="Yoshida I."/>
            <person name="Isaki S."/>
            <person name="Hosoyama A."/>
            <person name="Tsuchikane K."/>
            <person name="Katsumata H."/>
            <person name="Ando Y."/>
            <person name="Ohji S."/>
            <person name="Hamada M."/>
            <person name="Tamura T."/>
            <person name="Yamazoe A."/>
            <person name="Yamazaki S."/>
            <person name="Fujita N."/>
        </authorList>
    </citation>
    <scope>NUCLEOTIDE SEQUENCE [LARGE SCALE GENOMIC DNA]</scope>
    <source>
        <strain evidence="8 9">NBRC 100340</strain>
    </source>
</reference>
<dbReference type="InterPro" id="IPR003439">
    <property type="entry name" value="ABC_transporter-like_ATP-bd"/>
</dbReference>
<evidence type="ECO:0000256" key="4">
    <source>
        <dbReference type="ARBA" id="ARBA00023136"/>
    </source>
</evidence>
<dbReference type="Pfam" id="PF00005">
    <property type="entry name" value="ABC_tran"/>
    <property type="match status" value="1"/>
</dbReference>
<name>K6VJK1_9MICO</name>
<dbReference type="PROSITE" id="PS00211">
    <property type="entry name" value="ABC_TRANSPORTER_1"/>
    <property type="match status" value="1"/>
</dbReference>
<comment type="subcellular location">
    <subcellularLocation>
        <location evidence="1">Cell membrane</location>
        <topology evidence="1">Multi-pass membrane protein</topology>
    </subcellularLocation>
</comment>
<dbReference type="PROSITE" id="PS50929">
    <property type="entry name" value="ABC_TM1F"/>
    <property type="match status" value="1"/>
</dbReference>
<keyword evidence="2 5" id="KW-0812">Transmembrane</keyword>
<feature type="transmembrane region" description="Helical" evidence="5">
    <location>
        <begin position="153"/>
        <end position="171"/>
    </location>
</feature>
<dbReference type="InterPro" id="IPR039421">
    <property type="entry name" value="Type_1_exporter"/>
</dbReference>
<feature type="transmembrane region" description="Helical" evidence="5">
    <location>
        <begin position="38"/>
        <end position="60"/>
    </location>
</feature>
<organism evidence="8 9">
    <name type="scientific">Kineosphaera limosa NBRC 100340</name>
    <dbReference type="NCBI Taxonomy" id="1184609"/>
    <lineage>
        <taxon>Bacteria</taxon>
        <taxon>Bacillati</taxon>
        <taxon>Actinomycetota</taxon>
        <taxon>Actinomycetes</taxon>
        <taxon>Micrococcales</taxon>
        <taxon>Dermatophilaceae</taxon>
        <taxon>Kineosphaera</taxon>
    </lineage>
</organism>
<dbReference type="Gene3D" id="1.20.1560.10">
    <property type="entry name" value="ABC transporter type 1, transmembrane domain"/>
    <property type="match status" value="1"/>
</dbReference>
<sequence length="622" mass="66604">MRDFPPTQLAYEHAAAPRPDTRSPVAFLRWLAADQAGVLALSLLVASLWTVPMALVPWVFGRAIDQGIVPGDEAATTRWVLLLLALTLVGAGCGIAFHTLVVRSWVIALHGTTRLVTNKALQLGHVLPRRTPTGEVLSVSGSDGDEYGAFLEVAVRAAAQLLAFGIVAVIVLRMSLLLGVVLLLMTPLMLAAASPFLRPMQRWQTIERARNSDLTSQATDIVAGLRILRGIGGEATFGSAYAAQSQRVRTAGVRAGSWQAGVDAFGVFLFGVLLVVLMYLGVAQVADGALSIGDLVAFLGYTLFLVQPMRTFFEFAYKTTRALVSARRTIAVLEQEPPWRPPVDPVPLDPGAELIDEASGLRVAPGRLTMLVAGTTDEAAALADRLGRYLPGREQEAISLSLPEGLRGKAARSERDRRIEQRREQALLDERAATRAWGVHLGGVDLAAADLPQVRSTILVADTGATVFAGTLREALDPSGRLSREQAEAALHAAAAEDVYESLPGGWQAVLEERARGLSGGQRQRLVLARALAADPPSLVLVEPTSAVDAHTEARIAQRLPAARAGRTTLITTSSPLWLRHADEVVLVLDGHVVAKGTHESLVRDEPRYRDVVLRADAQVGT</sequence>
<dbReference type="CDD" id="cd07346">
    <property type="entry name" value="ABC_6TM_exporters"/>
    <property type="match status" value="1"/>
</dbReference>
<dbReference type="Pfam" id="PF00664">
    <property type="entry name" value="ABC_membrane"/>
    <property type="match status" value="1"/>
</dbReference>
<evidence type="ECO:0000256" key="1">
    <source>
        <dbReference type="ARBA" id="ARBA00004651"/>
    </source>
</evidence>